<evidence type="ECO:0000313" key="3">
    <source>
        <dbReference type="EMBL" id="OJA13847.1"/>
    </source>
</evidence>
<feature type="compositionally biased region" description="Low complexity" evidence="2">
    <location>
        <begin position="237"/>
        <end position="246"/>
    </location>
</feature>
<dbReference type="InterPro" id="IPR049150">
    <property type="entry name" value="EFR3_HEAT-like_rpt"/>
</dbReference>
<feature type="compositionally biased region" description="Polar residues" evidence="2">
    <location>
        <begin position="19"/>
        <end position="37"/>
    </location>
</feature>
<feature type="compositionally biased region" description="Polar residues" evidence="2">
    <location>
        <begin position="1"/>
        <end position="10"/>
    </location>
</feature>
<accession>A0A1J8PZH7</accession>
<feature type="region of interest" description="Disordered" evidence="2">
    <location>
        <begin position="1143"/>
        <end position="1164"/>
    </location>
</feature>
<dbReference type="PANTHER" id="PTHR47766">
    <property type="entry name" value="PROTEIN EFR3"/>
    <property type="match status" value="1"/>
</dbReference>
<organism evidence="3 4">
    <name type="scientific">Rhizopogon vesiculosus</name>
    <dbReference type="NCBI Taxonomy" id="180088"/>
    <lineage>
        <taxon>Eukaryota</taxon>
        <taxon>Fungi</taxon>
        <taxon>Dikarya</taxon>
        <taxon>Basidiomycota</taxon>
        <taxon>Agaricomycotina</taxon>
        <taxon>Agaricomycetes</taxon>
        <taxon>Agaricomycetidae</taxon>
        <taxon>Boletales</taxon>
        <taxon>Suillineae</taxon>
        <taxon>Rhizopogonaceae</taxon>
        <taxon>Rhizopogon</taxon>
    </lineage>
</organism>
<feature type="region of interest" description="Disordered" evidence="2">
    <location>
        <begin position="1066"/>
        <end position="1100"/>
    </location>
</feature>
<gene>
    <name evidence="3" type="ORF">AZE42_00487</name>
</gene>
<feature type="region of interest" description="Disordered" evidence="2">
    <location>
        <begin position="144"/>
        <end position="279"/>
    </location>
</feature>
<sequence>MPTSELSQALNPYFAQPRPRSSNTQNHSQPAVQSSESNELHNTELQFAISDPSDRSPAAPTSPLQNPAVRHANSSSGVHPFQIVMHYLNSTREAQEIEQRRRLAWEQEQEAKYALRQAEMDRRMLEMQQELAALKAKLAFGTPKVASASPSGQRHSITPHAPEQQQPTPGTSPVLSHSSTNHASPDSVQSSVQRHPSAFSDGELPAASPSVGDTPGSAYASSPILSPPARFINVDPSSSRRGNSFNSRKRPTLDTTSDDGSDTSQSSIVERPLKRKNHHDTRCLTIQHAMRNHLLRIMQLEDDKQLPDGHVEGAVTGPSDPVRFVWDKTPKQSVHNGRMKERVLCDLRVNRHLYKHVPNKDFNKKSLESVFDQAFVTLRQKFRGQRDSDVAVNQKQREDVKAMRSRRLSRKKTKLSNRSDARNKIEAFEHIVFDGALQVECMSSEESEVDEDSVVGPHTTLLRIRRLPWRSTRLQRFLDILDEEEKADNLQKPRRGVGRKERSRGPPKEGVLLPPKGVATWMISKRWVSEMQASHLEVLSSLKDIVLDPSGFEWSQFHSLGEESEDEGRLDMGQHMMIDHNTLHFTHPHNSTAMSMYLFTPNHVSLIAACYPSSSALVSSGPEYRPNPQELSKLTYYAANHPGKINKLGGELEKRVKSACRKAQYHTNFRARASLLITLSILRALAVESRRDISLLSPALVACIKVTLDSLSSDLEVVARAASVFTAWCTFTDGHVIGVDSNLALDYLAVLRRFASQSTAEVKSVDHELRNRTRLVGLAALTGAVNSEALYYSSHQYKPQVSIIARSLLFHVMNADLPVLEERAEAIKGNATSIYLAEFRSRPVVERRAASIHAHVDGESGPSSSDVLDTSLRALQHMIQHSNGAQMGFLMQATFEALDDLHIWEKLDQCRWLAQKACEWAQYQYRYAVPTRLVEQLLSIQDSPECTAQHKALSAMIPAVFTCPVPLVNLSTSDIISNLITLVLRRVSIDPDDALLPSLVECITSLGAHIYYSDQIQDLASELISRLVTIETQGVPGRDKDPDNRKRSQAIRCLLAGLLGLMRASDGSEAVPDDKNAPPPSTISAPQNNVPSQGLPSHGSRRIRVSGEIWYETLSLLCDGDYSVRSDYAHTLVSYLRKEIPKRGDTTDEHGVRRPRPLVEGSPTHQASNVGLLLYGDSATRSLHATHAYLFILATSSSLGISFSSSASPAYSANGDIPTIGVTAATPQNEAGPTNGTSFDLQGSSPSRRSPALLSRTRRNSNAQRLLESVPEKVSAVASASLSDYALILHVLSAIHEEVPTRGLLVGLPMLMALHGATEVEDETNDACKQRVKVIQELLARVWLVLGRVWECPELVDLAKKALSTMEMAPTLPSLPEFIPGVLRRAEAEVTFPANEGDAEVARWCSVNAEEARALLVSSKSVQEATGLDRQGLLRRFSVRWTVDMALNDSAERPNSQRHRMEGSSPLLKLSPALMAIENLSLQSLTRSVRGVGVTDLREALEGRAGASNTALARPPSVSTLDHSPSLDFRSTRLGLTRSRSRPKKRAVTSSAGEVRDVLNRLGIGKQSGSSLLKASFPTLHKPEHQSPV</sequence>
<feature type="region of interest" description="Disordered" evidence="2">
    <location>
        <begin position="488"/>
        <end position="511"/>
    </location>
</feature>
<comment type="caution">
    <text evidence="3">The sequence shown here is derived from an EMBL/GenBank/DDBJ whole genome shotgun (WGS) entry which is preliminary data.</text>
</comment>
<evidence type="ECO:0000256" key="2">
    <source>
        <dbReference type="SAM" id="MobiDB-lite"/>
    </source>
</evidence>
<reference evidence="3 4" key="1">
    <citation type="submission" date="2016-03" db="EMBL/GenBank/DDBJ databases">
        <title>Comparative genomics of the ectomycorrhizal sister species Rhizopogon vinicolor and Rhizopogon vesiculosus (Basidiomycota: Boletales) reveals a divergence of the mating type B locus.</title>
        <authorList>
            <person name="Mujic A.B."/>
            <person name="Kuo A."/>
            <person name="Tritt A."/>
            <person name="Lipzen A."/>
            <person name="Chen C."/>
            <person name="Johnson J."/>
            <person name="Sharma A."/>
            <person name="Barry K."/>
            <person name="Grigoriev I.V."/>
            <person name="Spatafora J.W."/>
        </authorList>
    </citation>
    <scope>NUCLEOTIDE SEQUENCE [LARGE SCALE GENOMIC DNA]</scope>
    <source>
        <strain evidence="3 4">AM-OR11-056</strain>
    </source>
</reference>
<dbReference type="Proteomes" id="UP000183567">
    <property type="component" value="Unassembled WGS sequence"/>
</dbReference>
<dbReference type="PANTHER" id="PTHR47766:SF1">
    <property type="entry name" value="PROTEIN EFR3"/>
    <property type="match status" value="1"/>
</dbReference>
<evidence type="ECO:0000256" key="1">
    <source>
        <dbReference type="ARBA" id="ARBA00010216"/>
    </source>
</evidence>
<feature type="compositionally biased region" description="Basic and acidic residues" evidence="2">
    <location>
        <begin position="498"/>
        <end position="507"/>
    </location>
</feature>
<feature type="region of interest" description="Disordered" evidence="2">
    <location>
        <begin position="1222"/>
        <end position="1259"/>
    </location>
</feature>
<feature type="compositionally biased region" description="Basic and acidic residues" evidence="2">
    <location>
        <begin position="1143"/>
        <end position="1152"/>
    </location>
</feature>
<keyword evidence="4" id="KW-1185">Reference proteome</keyword>
<dbReference type="EMBL" id="LVVM01004012">
    <property type="protein sequence ID" value="OJA13847.1"/>
    <property type="molecule type" value="Genomic_DNA"/>
</dbReference>
<dbReference type="STRING" id="180088.A0A1J8PZH7"/>
<dbReference type="OrthoDB" id="274691at2759"/>
<comment type="similarity">
    <text evidence="1">Belongs to the EFR3 family.</text>
</comment>
<dbReference type="InterPro" id="IPR016024">
    <property type="entry name" value="ARM-type_fold"/>
</dbReference>
<dbReference type="GO" id="GO:0072659">
    <property type="term" value="P:protein localization to plasma membrane"/>
    <property type="evidence" value="ECO:0007669"/>
    <property type="project" value="InterPro"/>
</dbReference>
<feature type="compositionally biased region" description="Polar residues" evidence="2">
    <location>
        <begin position="1225"/>
        <end position="1243"/>
    </location>
</feature>
<dbReference type="SUPFAM" id="SSF48371">
    <property type="entry name" value="ARM repeat"/>
    <property type="match status" value="1"/>
</dbReference>
<feature type="region of interest" description="Disordered" evidence="2">
    <location>
        <begin position="1"/>
        <end position="75"/>
    </location>
</feature>
<name>A0A1J8PZH7_9AGAM</name>
<dbReference type="Pfam" id="PF21072">
    <property type="entry name" value="EFR3"/>
    <property type="match status" value="1"/>
</dbReference>
<proteinExistence type="inferred from homology"/>
<protein>
    <submittedName>
        <fullName evidence="3">Uncharacterized protein</fullName>
    </submittedName>
</protein>
<feature type="compositionally biased region" description="Polar residues" evidence="2">
    <location>
        <begin position="1082"/>
        <end position="1095"/>
    </location>
</feature>
<evidence type="ECO:0000313" key="4">
    <source>
        <dbReference type="Proteomes" id="UP000183567"/>
    </source>
</evidence>
<feature type="compositionally biased region" description="Low complexity" evidence="2">
    <location>
        <begin position="1244"/>
        <end position="1255"/>
    </location>
</feature>
<feature type="compositionally biased region" description="Polar residues" evidence="2">
    <location>
        <begin position="163"/>
        <end position="194"/>
    </location>
</feature>
<dbReference type="InterPro" id="IPR039786">
    <property type="entry name" value="EFR3"/>
</dbReference>